<name>A0A645HHR9_9ZZZZ</name>
<reference evidence="2" key="1">
    <citation type="submission" date="2019-08" db="EMBL/GenBank/DDBJ databases">
        <authorList>
            <person name="Kucharzyk K."/>
            <person name="Murdoch R.W."/>
            <person name="Higgins S."/>
            <person name="Loffler F."/>
        </authorList>
    </citation>
    <scope>NUCLEOTIDE SEQUENCE</scope>
</reference>
<proteinExistence type="predicted"/>
<dbReference type="AlphaFoldDB" id="A0A645HHR9"/>
<accession>A0A645HHR9</accession>
<organism evidence="2">
    <name type="scientific">bioreactor metagenome</name>
    <dbReference type="NCBI Taxonomy" id="1076179"/>
    <lineage>
        <taxon>unclassified sequences</taxon>
        <taxon>metagenomes</taxon>
        <taxon>ecological metagenomes</taxon>
    </lineage>
</organism>
<sequence>MRAGHPHIDGDLAGFQWQRRDLRRGVGQTSQRTQRVLHNDRRDSGSGSGCQDDQAEFDPQHGRDDRIIGCGGSGHRHRGRPGAAGACHGDRLIPAESFYPD</sequence>
<feature type="compositionally biased region" description="Polar residues" evidence="1">
    <location>
        <begin position="27"/>
        <end position="36"/>
    </location>
</feature>
<feature type="compositionally biased region" description="Basic and acidic residues" evidence="1">
    <location>
        <begin position="58"/>
        <end position="67"/>
    </location>
</feature>
<protein>
    <submittedName>
        <fullName evidence="2">Uncharacterized protein</fullName>
    </submittedName>
</protein>
<comment type="caution">
    <text evidence="2">The sequence shown here is derived from an EMBL/GenBank/DDBJ whole genome shotgun (WGS) entry which is preliminary data.</text>
</comment>
<evidence type="ECO:0000256" key="1">
    <source>
        <dbReference type="SAM" id="MobiDB-lite"/>
    </source>
</evidence>
<gene>
    <name evidence="2" type="ORF">SDC9_186095</name>
</gene>
<dbReference type="EMBL" id="VSSQ01093882">
    <property type="protein sequence ID" value="MPN38571.1"/>
    <property type="molecule type" value="Genomic_DNA"/>
</dbReference>
<evidence type="ECO:0000313" key="2">
    <source>
        <dbReference type="EMBL" id="MPN38571.1"/>
    </source>
</evidence>
<feature type="region of interest" description="Disordered" evidence="1">
    <location>
        <begin position="23"/>
        <end position="89"/>
    </location>
</feature>